<dbReference type="SUPFAM" id="SSF54928">
    <property type="entry name" value="RNA-binding domain, RBD"/>
    <property type="match status" value="3"/>
</dbReference>
<dbReference type="GO" id="GO:1990904">
    <property type="term" value="C:ribonucleoprotein complex"/>
    <property type="evidence" value="ECO:0007669"/>
    <property type="project" value="TreeGrafter"/>
</dbReference>
<dbReference type="PANTHER" id="PTHR23003:SF3">
    <property type="entry name" value="FI21236P1-RELATED"/>
    <property type="match status" value="1"/>
</dbReference>
<protein>
    <submittedName>
        <fullName evidence="5">Putative RNA-binding protein</fullName>
    </submittedName>
</protein>
<evidence type="ECO:0000259" key="4">
    <source>
        <dbReference type="PROSITE" id="PS50102"/>
    </source>
</evidence>
<evidence type="ECO:0000256" key="2">
    <source>
        <dbReference type="PROSITE-ProRule" id="PRU00176"/>
    </source>
</evidence>
<dbReference type="GO" id="GO:0003729">
    <property type="term" value="F:mRNA binding"/>
    <property type="evidence" value="ECO:0007669"/>
    <property type="project" value="TreeGrafter"/>
</dbReference>
<dbReference type="EMBL" id="QGMK01000987">
    <property type="protein sequence ID" value="TVY75665.1"/>
    <property type="molecule type" value="Genomic_DNA"/>
</dbReference>
<evidence type="ECO:0000256" key="3">
    <source>
        <dbReference type="SAM" id="MobiDB-lite"/>
    </source>
</evidence>
<feature type="region of interest" description="Disordered" evidence="3">
    <location>
        <begin position="40"/>
        <end position="63"/>
    </location>
</feature>
<dbReference type="GO" id="GO:0005634">
    <property type="term" value="C:nucleus"/>
    <property type="evidence" value="ECO:0007669"/>
    <property type="project" value="TreeGrafter"/>
</dbReference>
<dbReference type="Gene3D" id="3.30.70.330">
    <property type="match status" value="3"/>
</dbReference>
<dbReference type="FunFam" id="3.30.70.330:FF:000280">
    <property type="entry name" value="RNA-binding domain-containing protein"/>
    <property type="match status" value="1"/>
</dbReference>
<dbReference type="SMART" id="SM00360">
    <property type="entry name" value="RRM"/>
    <property type="match status" value="2"/>
</dbReference>
<feature type="compositionally biased region" description="Polar residues" evidence="3">
    <location>
        <begin position="346"/>
        <end position="356"/>
    </location>
</feature>
<sequence>MFRGICRDAEYATREQAQQAVNTLSNQNLMGRLVYVREDREAEPRFTGPSTGRGGYEGGGGGRGGGGGFGGGFGGGMGAGGAGGGGAGRQIYVSNLPYTVGWQDLKDLFRQATRNGSVIRADVHIGPDGRPKGSGIVVFEAAEDARNAIQQFNGYDWQGRPLEVREDRFAGSSGPGFGGRGGFGARGGFGGGGFGGRGGFGARGGFGGGFGARGGGYGGGFGAGGGGGGFDAGGPPPNAAPNAFTDFATSGTDRSETIYVRNLPWSTSNEDLVELFTTIGKVEQAEIQYEANGRSRGTGVVRFDSPENAETAIEKFSGYQYGGRPLGLSFVKYQTPGSGGDAMETEATSLTQDQIM</sequence>
<dbReference type="AlphaFoldDB" id="A0A8T9C2T4"/>
<dbReference type="PROSITE" id="PS50102">
    <property type="entry name" value="RRM"/>
    <property type="match status" value="2"/>
</dbReference>
<feature type="domain" description="RRM" evidence="4">
    <location>
        <begin position="89"/>
        <end position="169"/>
    </location>
</feature>
<proteinExistence type="predicted"/>
<evidence type="ECO:0000313" key="5">
    <source>
        <dbReference type="EMBL" id="TVY75665.1"/>
    </source>
</evidence>
<dbReference type="OrthoDB" id="1049195at2759"/>
<dbReference type="Pfam" id="PF00076">
    <property type="entry name" value="RRM_1"/>
    <property type="match status" value="2"/>
</dbReference>
<organism evidence="5 6">
    <name type="scientific">Lachnellula suecica</name>
    <dbReference type="NCBI Taxonomy" id="602035"/>
    <lineage>
        <taxon>Eukaryota</taxon>
        <taxon>Fungi</taxon>
        <taxon>Dikarya</taxon>
        <taxon>Ascomycota</taxon>
        <taxon>Pezizomycotina</taxon>
        <taxon>Leotiomycetes</taxon>
        <taxon>Helotiales</taxon>
        <taxon>Lachnaceae</taxon>
        <taxon>Lachnellula</taxon>
    </lineage>
</organism>
<dbReference type="InterPro" id="IPR050374">
    <property type="entry name" value="RRT5_SRSF_SR"/>
</dbReference>
<dbReference type="Proteomes" id="UP000469558">
    <property type="component" value="Unassembled WGS sequence"/>
</dbReference>
<dbReference type="PANTHER" id="PTHR23003">
    <property type="entry name" value="RNA RECOGNITION MOTIF RRM DOMAIN CONTAINING PROTEIN"/>
    <property type="match status" value="1"/>
</dbReference>
<dbReference type="InterPro" id="IPR035979">
    <property type="entry name" value="RBD_domain_sf"/>
</dbReference>
<gene>
    <name evidence="5" type="primary">SPAC328.05</name>
    <name evidence="5" type="ORF">LSUE1_G005773</name>
</gene>
<feature type="region of interest" description="Disordered" evidence="3">
    <location>
        <begin position="337"/>
        <end position="356"/>
    </location>
</feature>
<evidence type="ECO:0000313" key="6">
    <source>
        <dbReference type="Proteomes" id="UP000469558"/>
    </source>
</evidence>
<dbReference type="GO" id="GO:0005737">
    <property type="term" value="C:cytoplasm"/>
    <property type="evidence" value="ECO:0007669"/>
    <property type="project" value="TreeGrafter"/>
</dbReference>
<keyword evidence="1 2" id="KW-0694">RNA-binding</keyword>
<keyword evidence="6" id="KW-1185">Reference proteome</keyword>
<comment type="caution">
    <text evidence="5">The sequence shown here is derived from an EMBL/GenBank/DDBJ whole genome shotgun (WGS) entry which is preliminary data.</text>
</comment>
<feature type="compositionally biased region" description="Gly residues" evidence="3">
    <location>
        <begin position="51"/>
        <end position="63"/>
    </location>
</feature>
<dbReference type="InterPro" id="IPR012677">
    <property type="entry name" value="Nucleotide-bd_a/b_plait_sf"/>
</dbReference>
<dbReference type="InterPro" id="IPR000504">
    <property type="entry name" value="RRM_dom"/>
</dbReference>
<name>A0A8T9C2T4_9HELO</name>
<dbReference type="FunFam" id="3.30.70.330:FF:000145">
    <property type="entry name" value="Putative RNP domain-containing protein"/>
    <property type="match status" value="1"/>
</dbReference>
<reference evidence="5 6" key="1">
    <citation type="submission" date="2018-05" db="EMBL/GenBank/DDBJ databases">
        <title>Genome sequencing and assembly of the regulated plant pathogen Lachnellula willkommii and related sister species for the development of diagnostic species identification markers.</title>
        <authorList>
            <person name="Giroux E."/>
            <person name="Bilodeau G."/>
        </authorList>
    </citation>
    <scope>NUCLEOTIDE SEQUENCE [LARGE SCALE GENOMIC DNA]</scope>
    <source>
        <strain evidence="5 6">CBS 268.59</strain>
    </source>
</reference>
<evidence type="ECO:0000256" key="1">
    <source>
        <dbReference type="ARBA" id="ARBA00022884"/>
    </source>
</evidence>
<feature type="domain" description="RRM" evidence="4">
    <location>
        <begin position="256"/>
        <end position="333"/>
    </location>
</feature>
<accession>A0A8T9C2T4</accession>